<comment type="similarity">
    <text evidence="1">Belongs to the SAPS family.</text>
</comment>
<dbReference type="RefSeq" id="XP_032451865.1">
    <property type="nucleotide sequence ID" value="XM_032595974.1"/>
</dbReference>
<evidence type="ECO:0000313" key="6">
    <source>
        <dbReference type="Proteomes" id="UP000002358"/>
    </source>
</evidence>
<reference evidence="5" key="1">
    <citation type="submission" date="2021-01" db="UniProtKB">
        <authorList>
            <consortium name="EnsemblMetazoa"/>
        </authorList>
    </citation>
    <scope>IDENTIFICATION</scope>
</reference>
<evidence type="ECO:0000256" key="1">
    <source>
        <dbReference type="ARBA" id="ARBA00006180"/>
    </source>
</evidence>
<feature type="region of interest" description="Disordered" evidence="3">
    <location>
        <begin position="761"/>
        <end position="781"/>
    </location>
</feature>
<organism evidence="5 6">
    <name type="scientific">Nasonia vitripennis</name>
    <name type="common">Parasitic wasp</name>
    <dbReference type="NCBI Taxonomy" id="7425"/>
    <lineage>
        <taxon>Eukaryota</taxon>
        <taxon>Metazoa</taxon>
        <taxon>Ecdysozoa</taxon>
        <taxon>Arthropoda</taxon>
        <taxon>Hexapoda</taxon>
        <taxon>Insecta</taxon>
        <taxon>Pterygota</taxon>
        <taxon>Neoptera</taxon>
        <taxon>Endopterygota</taxon>
        <taxon>Hymenoptera</taxon>
        <taxon>Apocrita</taxon>
        <taxon>Proctotrupomorpha</taxon>
        <taxon>Chalcidoidea</taxon>
        <taxon>Pteromalidae</taxon>
        <taxon>Pteromalinae</taxon>
        <taxon>Nasonia</taxon>
    </lineage>
</organism>
<evidence type="ECO:0000256" key="3">
    <source>
        <dbReference type="SAM" id="MobiDB-lite"/>
    </source>
</evidence>
<evidence type="ECO:0000256" key="4">
    <source>
        <dbReference type="SAM" id="SignalP"/>
    </source>
</evidence>
<dbReference type="GO" id="GO:0019888">
    <property type="term" value="F:protein phosphatase regulator activity"/>
    <property type="evidence" value="ECO:0007669"/>
    <property type="project" value="TreeGrafter"/>
</dbReference>
<dbReference type="AlphaFoldDB" id="A0A7M7TBR5"/>
<dbReference type="InParanoid" id="A0A7M7TBR5"/>
<dbReference type="GO" id="GO:0019903">
    <property type="term" value="F:protein phosphatase binding"/>
    <property type="evidence" value="ECO:0007669"/>
    <property type="project" value="InterPro"/>
</dbReference>
<dbReference type="GeneID" id="100114643"/>
<dbReference type="Proteomes" id="UP000002358">
    <property type="component" value="Chromosome 1"/>
</dbReference>
<keyword evidence="6" id="KW-1185">Reference proteome</keyword>
<sequence>MLFSVFFLSLTCASNAFTVISFETCCTYISMMSGMFWHNNYAPSVQIDSLLSEEDVTLQKLMDAEDILQECKSQNKKLIEYLTRPDILEELVNLITEEPSSELEERWRYKYSNVACELLTCDVPIFTEKLAANEMLLSKLYSFIDKDQPLNPLLASFFSKTLHALLRRASDQNWFSHQYVCLQVLESLKSRKNCVDLLLQHIQTSAIMDLILILLTKIEGDEMRQNILNWLDDQQLVPRLVKLLSPSSDPEKHTNASQLLCDIVKSPRMEPEKRPDPILQSLQSEETTKLILDTILCGEKLESSIVGGVRILINLLGQRENKKAESSETYGVPFNNIVEDEQRDKFALVIIPYLDKFNHLLLDPPEKPSVKTTAGFLEKPFGRSRLYILKLYVSLLSTENSKVFEKFAELNTFNILFDLFFQFAWNNFLHTQVQQCLSLVINCDCPNVNEIMYSHIFIKCKLINRILEAWETNDNNTLNEKNGVRQGYMGHLIIMANEIVTQCEESNVLSSYLKSNLDEESMQKWENFVSSKLDEINKKQQLTLGEPPEAYMMSSSGNSDEYASFPQDAYGQELCNNYAEQSTVPAYVDGDYNFRMEKYHHDGDDNWQNEFNYDAFDLSDDSYEKRQEMFNKICDEKKELSDESTKKTDEDKSDWLNKKKHDNSSSSDEEDLDDIPDMGLEEEPTDPWNSMKPLSAIPGTATINLWNTDVPEPVEQTGWANFDNFNSAFGTDISFQSKPCNEAKAELPEVPIVNENISLPESDAGSNLKNSENQQHVNKAQDIESKTEEINVFSIPKSDCIETPVNIPDSNANLTIVENRTSESKADVITILEASSLNISAETSSENLTNIETSATDNECPVATAESSQ</sequence>
<evidence type="ECO:0000313" key="5">
    <source>
        <dbReference type="EnsemblMetazoa" id="XP_032451865"/>
    </source>
</evidence>
<feature type="signal peptide" evidence="4">
    <location>
        <begin position="1"/>
        <end position="16"/>
    </location>
</feature>
<evidence type="ECO:0008006" key="7">
    <source>
        <dbReference type="Google" id="ProtNLM"/>
    </source>
</evidence>
<accession>A0A7M7TBR5</accession>
<dbReference type="SUPFAM" id="SSF48371">
    <property type="entry name" value="ARM repeat"/>
    <property type="match status" value="1"/>
</dbReference>
<feature type="region of interest" description="Disordered" evidence="3">
    <location>
        <begin position="638"/>
        <end position="691"/>
    </location>
</feature>
<dbReference type="InterPro" id="IPR007587">
    <property type="entry name" value="SAPS"/>
</dbReference>
<dbReference type="Pfam" id="PF04499">
    <property type="entry name" value="SAPS"/>
    <property type="match status" value="1"/>
</dbReference>
<dbReference type="OrthoDB" id="295029at2759"/>
<dbReference type="EnsemblMetazoa" id="XM_032595974">
    <property type="protein sequence ID" value="XP_032451865"/>
    <property type="gene ID" value="LOC100114643"/>
</dbReference>
<keyword evidence="4" id="KW-0732">Signal</keyword>
<keyword evidence="2" id="KW-0131">Cell cycle</keyword>
<dbReference type="InterPro" id="IPR016024">
    <property type="entry name" value="ARM-type_fold"/>
</dbReference>
<proteinExistence type="inferred from homology"/>
<protein>
    <recommendedName>
        <fullName evidence="7">Serine/threonine-protein phosphatase 6 regulatory subunit 3</fullName>
    </recommendedName>
</protein>
<name>A0A7M7TBR5_NASVI</name>
<dbReference type="SMR" id="A0A7M7TBR5"/>
<feature type="chain" id="PRO_5029805601" description="Serine/threonine-protein phosphatase 6 regulatory subunit 3" evidence="4">
    <location>
        <begin position="17"/>
        <end position="869"/>
    </location>
</feature>
<feature type="compositionally biased region" description="Basic and acidic residues" evidence="3">
    <location>
        <begin position="638"/>
        <end position="657"/>
    </location>
</feature>
<dbReference type="PANTHER" id="PTHR12634:SF8">
    <property type="entry name" value="FIERY MOUNTAIN, ISOFORM D"/>
    <property type="match status" value="1"/>
</dbReference>
<dbReference type="PANTHER" id="PTHR12634">
    <property type="entry name" value="SIT4 YEAST -ASSOCIATING PROTEIN-RELATED"/>
    <property type="match status" value="1"/>
</dbReference>
<dbReference type="GO" id="GO:0005634">
    <property type="term" value="C:nucleus"/>
    <property type="evidence" value="ECO:0007669"/>
    <property type="project" value="TreeGrafter"/>
</dbReference>
<dbReference type="GO" id="GO:0005829">
    <property type="term" value="C:cytosol"/>
    <property type="evidence" value="ECO:0007669"/>
    <property type="project" value="TreeGrafter"/>
</dbReference>
<feature type="compositionally biased region" description="Polar residues" evidence="3">
    <location>
        <begin position="761"/>
        <end position="778"/>
    </location>
</feature>
<feature type="compositionally biased region" description="Acidic residues" evidence="3">
    <location>
        <begin position="667"/>
        <end position="685"/>
    </location>
</feature>
<dbReference type="CTD" id="38714"/>
<evidence type="ECO:0000256" key="2">
    <source>
        <dbReference type="ARBA" id="ARBA00023306"/>
    </source>
</evidence>